<reference evidence="2 3" key="1">
    <citation type="journal article" date="2015" name="J. Microbiol.">
        <title>Sphingosinicella ginsenosidimutans sp. nov., with ginsenoside converting activity.</title>
        <authorList>
            <person name="Kim J.K."/>
            <person name="Kang M.S."/>
            <person name="Park S.C."/>
            <person name="Kim K.M."/>
            <person name="Choi K."/>
            <person name="Yoon M.H."/>
            <person name="Im W.T."/>
        </authorList>
    </citation>
    <scope>NUCLEOTIDE SEQUENCE [LARGE SCALE GENOMIC DNA]</scope>
    <source>
        <strain evidence="2 3">BS-11</strain>
    </source>
</reference>
<sequence>MRLDVHYRTAYRYDEAPQRVIQLLRVTPPSFSGQSVIDWRIDMDCDARLREARDGYGNIVHMLYLDRPAKELRITVCGRVVTEDRAGIVQGVPHDLPPPIFLRDTPLTAPGPAIRALAQSAGGGAPLDRVHALSARLHATMRFDAGATEADTSAEHACAEGHGVCQDFAQVLASAARLNGIPARYVSGHLFRRDGAHDQSAAHAWTEAWIEELGWVGFDPVNGICPDDAYIRVASGLDYRDAAPVAGARSGGGTEHLSVEVAVTGVQAQTQHQS</sequence>
<accession>A0A5C6TS29</accession>
<keyword evidence="3" id="KW-1185">Reference proteome</keyword>
<evidence type="ECO:0000313" key="3">
    <source>
        <dbReference type="Proteomes" id="UP000321249"/>
    </source>
</evidence>
<dbReference type="InterPro" id="IPR002931">
    <property type="entry name" value="Transglutaminase-like"/>
</dbReference>
<organism evidence="2 3">
    <name type="scientific">Allosphingosinicella ginsenosidimutans</name>
    <dbReference type="NCBI Taxonomy" id="1176539"/>
    <lineage>
        <taxon>Bacteria</taxon>
        <taxon>Pseudomonadati</taxon>
        <taxon>Pseudomonadota</taxon>
        <taxon>Alphaproteobacteria</taxon>
        <taxon>Sphingomonadales</taxon>
        <taxon>Sphingomonadaceae</taxon>
        <taxon>Allosphingosinicella</taxon>
    </lineage>
</organism>
<dbReference type="RefSeq" id="WP_147042208.1">
    <property type="nucleotide sequence ID" value="NZ_BAABIR010000002.1"/>
</dbReference>
<dbReference type="InterPro" id="IPR013589">
    <property type="entry name" value="Bac_transglu_N"/>
</dbReference>
<evidence type="ECO:0000259" key="1">
    <source>
        <dbReference type="SMART" id="SM00460"/>
    </source>
</evidence>
<gene>
    <name evidence="2" type="ORF">FRZ32_03560</name>
</gene>
<dbReference type="Proteomes" id="UP000321249">
    <property type="component" value="Unassembled WGS sequence"/>
</dbReference>
<feature type="domain" description="Transglutaminase-like" evidence="1">
    <location>
        <begin position="157"/>
        <end position="222"/>
    </location>
</feature>
<proteinExistence type="predicted"/>
<dbReference type="PANTHER" id="PTHR33490:SF6">
    <property type="entry name" value="SLL1049 PROTEIN"/>
    <property type="match status" value="1"/>
</dbReference>
<dbReference type="InterPro" id="IPR038765">
    <property type="entry name" value="Papain-like_cys_pep_sf"/>
</dbReference>
<dbReference type="EMBL" id="VOQQ01000001">
    <property type="protein sequence ID" value="TXC62821.1"/>
    <property type="molecule type" value="Genomic_DNA"/>
</dbReference>
<dbReference type="PANTHER" id="PTHR33490">
    <property type="entry name" value="BLR5614 PROTEIN-RELATED"/>
    <property type="match status" value="1"/>
</dbReference>
<dbReference type="Pfam" id="PF01841">
    <property type="entry name" value="Transglut_core"/>
    <property type="match status" value="1"/>
</dbReference>
<dbReference type="Gene3D" id="3.10.620.30">
    <property type="match status" value="1"/>
</dbReference>
<dbReference type="SUPFAM" id="SSF54001">
    <property type="entry name" value="Cysteine proteinases"/>
    <property type="match status" value="1"/>
</dbReference>
<dbReference type="AlphaFoldDB" id="A0A5C6TS29"/>
<name>A0A5C6TS29_9SPHN</name>
<dbReference type="OrthoDB" id="9804023at2"/>
<dbReference type="SMART" id="SM00460">
    <property type="entry name" value="TGc"/>
    <property type="match status" value="1"/>
</dbReference>
<evidence type="ECO:0000313" key="2">
    <source>
        <dbReference type="EMBL" id="TXC62821.1"/>
    </source>
</evidence>
<comment type="caution">
    <text evidence="2">The sequence shown here is derived from an EMBL/GenBank/DDBJ whole genome shotgun (WGS) entry which is preliminary data.</text>
</comment>
<dbReference type="Pfam" id="PF08379">
    <property type="entry name" value="Bact_transglu_N"/>
    <property type="match status" value="1"/>
</dbReference>
<protein>
    <submittedName>
        <fullName evidence="2">Transglutaminase family protein</fullName>
    </submittedName>
</protein>